<dbReference type="Pfam" id="PF03372">
    <property type="entry name" value="Exo_endo_phos"/>
    <property type="match status" value="1"/>
</dbReference>
<dbReference type="Proteomes" id="UP000241964">
    <property type="component" value="Unassembled WGS sequence"/>
</dbReference>
<keyword evidence="3" id="KW-0378">Hydrolase</keyword>
<dbReference type="Gene3D" id="3.60.10.10">
    <property type="entry name" value="Endonuclease/exonuclease/phosphatase"/>
    <property type="match status" value="1"/>
</dbReference>
<gene>
    <name evidence="3" type="ORF">CLV60_113195</name>
</gene>
<dbReference type="CDD" id="cd09084">
    <property type="entry name" value="EEP-2"/>
    <property type="match status" value="1"/>
</dbReference>
<reference evidence="3 4" key="1">
    <citation type="submission" date="2018-03" db="EMBL/GenBank/DDBJ databases">
        <title>Genomic Encyclopedia of Archaeal and Bacterial Type Strains, Phase II (KMG-II): from individual species to whole genera.</title>
        <authorList>
            <person name="Goeker M."/>
        </authorList>
    </citation>
    <scope>NUCLEOTIDE SEQUENCE [LARGE SCALE GENOMIC DNA]</scope>
    <source>
        <strain evidence="3 4">DSM 29057</strain>
    </source>
</reference>
<dbReference type="EMBL" id="PYAS01000013">
    <property type="protein sequence ID" value="PSL24770.1"/>
    <property type="molecule type" value="Genomic_DNA"/>
</dbReference>
<keyword evidence="1" id="KW-0812">Transmembrane</keyword>
<dbReference type="AlphaFoldDB" id="A0A2P8FSS2"/>
<comment type="caution">
    <text evidence="3">The sequence shown here is derived from an EMBL/GenBank/DDBJ whole genome shotgun (WGS) entry which is preliminary data.</text>
</comment>
<organism evidence="3 4">
    <name type="scientific">Dyadobacter jiangsuensis</name>
    <dbReference type="NCBI Taxonomy" id="1591085"/>
    <lineage>
        <taxon>Bacteria</taxon>
        <taxon>Pseudomonadati</taxon>
        <taxon>Bacteroidota</taxon>
        <taxon>Cytophagia</taxon>
        <taxon>Cytophagales</taxon>
        <taxon>Spirosomataceae</taxon>
        <taxon>Dyadobacter</taxon>
    </lineage>
</organism>
<dbReference type="GO" id="GO:0006506">
    <property type="term" value="P:GPI anchor biosynthetic process"/>
    <property type="evidence" value="ECO:0007669"/>
    <property type="project" value="TreeGrafter"/>
</dbReference>
<feature type="transmembrane region" description="Helical" evidence="1">
    <location>
        <begin position="65"/>
        <end position="83"/>
    </location>
</feature>
<feature type="transmembrane region" description="Helical" evidence="1">
    <location>
        <begin position="7"/>
        <end position="28"/>
    </location>
</feature>
<dbReference type="PANTHER" id="PTHR14859">
    <property type="entry name" value="CALCOFLUOR WHITE HYPERSENSITIVE PROTEIN PRECURSOR"/>
    <property type="match status" value="1"/>
</dbReference>
<dbReference type="InterPro" id="IPR005135">
    <property type="entry name" value="Endo/exonuclease/phosphatase"/>
</dbReference>
<dbReference type="RefSeq" id="WP_106598157.1">
    <property type="nucleotide sequence ID" value="NZ_PYAS01000013.1"/>
</dbReference>
<keyword evidence="1" id="KW-0472">Membrane</keyword>
<sequence length="361" mass="41862">MKGIKKLLWFLYQCFACYTLLIYILILWVPSDGWVAGFMMMSFPAVVLVHLISIPAWLVVERKRAILPLIMFVAAGLFLSRTYQFGGSDDAPEGNEGKRKFSVMSYNVHVFQKFSEWQSEKGRKEIREMKAWVGDSGADVLCLPEYYDEDETIFDIGNYLAKKGYKHTAHFYRRKYGKSYWGLAILSKYPIVASHDTIFVAQNGMIQADIKVGQDTVRVIGLHLYSMTLGLSKLVHQKEMDGVKAEGRITLRKMKNGFTQRAEEFTVLQDWVEKSPYPVLVCGDFNEVPYSYIYGKLRKSLKNSFEEKGHGFGFSYNHLPYFIRIDHQFYDDSKLSALDFRTFSKIKYSDHYPVMGTYRFK</sequence>
<keyword evidence="4" id="KW-1185">Reference proteome</keyword>
<dbReference type="GO" id="GO:0004519">
    <property type="term" value="F:endonuclease activity"/>
    <property type="evidence" value="ECO:0007669"/>
    <property type="project" value="UniProtKB-KW"/>
</dbReference>
<proteinExistence type="predicted"/>
<dbReference type="InterPro" id="IPR051916">
    <property type="entry name" value="GPI-anchor_lipid_remodeler"/>
</dbReference>
<evidence type="ECO:0000313" key="3">
    <source>
        <dbReference type="EMBL" id="PSL24770.1"/>
    </source>
</evidence>
<dbReference type="SUPFAM" id="SSF56219">
    <property type="entry name" value="DNase I-like"/>
    <property type="match status" value="1"/>
</dbReference>
<feature type="transmembrane region" description="Helical" evidence="1">
    <location>
        <begin position="34"/>
        <end position="58"/>
    </location>
</feature>
<evidence type="ECO:0000256" key="1">
    <source>
        <dbReference type="SAM" id="Phobius"/>
    </source>
</evidence>
<evidence type="ECO:0000313" key="4">
    <source>
        <dbReference type="Proteomes" id="UP000241964"/>
    </source>
</evidence>
<dbReference type="InterPro" id="IPR036691">
    <property type="entry name" value="Endo/exonu/phosph_ase_sf"/>
</dbReference>
<feature type="domain" description="Endonuclease/exonuclease/phosphatase" evidence="2">
    <location>
        <begin position="104"/>
        <end position="351"/>
    </location>
</feature>
<dbReference type="GO" id="GO:0016020">
    <property type="term" value="C:membrane"/>
    <property type="evidence" value="ECO:0007669"/>
    <property type="project" value="GOC"/>
</dbReference>
<keyword evidence="1" id="KW-1133">Transmembrane helix</keyword>
<keyword evidence="3" id="KW-0540">Nuclease</keyword>
<keyword evidence="3" id="KW-0255">Endonuclease</keyword>
<evidence type="ECO:0000259" key="2">
    <source>
        <dbReference type="Pfam" id="PF03372"/>
    </source>
</evidence>
<protein>
    <submittedName>
        <fullName evidence="3">Endonuclease/exonuclease/phosphatase family metal-dependent hydrolase</fullName>
    </submittedName>
</protein>
<keyword evidence="3" id="KW-0269">Exonuclease</keyword>
<dbReference type="OrthoDB" id="635146at2"/>
<accession>A0A2P8FSS2</accession>
<dbReference type="PANTHER" id="PTHR14859:SF15">
    <property type="entry name" value="ENDONUCLEASE_EXONUCLEASE_PHOSPHATASE DOMAIN-CONTAINING PROTEIN"/>
    <property type="match status" value="1"/>
</dbReference>
<name>A0A2P8FSS2_9BACT</name>
<dbReference type="GO" id="GO:0004527">
    <property type="term" value="F:exonuclease activity"/>
    <property type="evidence" value="ECO:0007669"/>
    <property type="project" value="UniProtKB-KW"/>
</dbReference>